<organism evidence="10 11">
    <name type="scientific">Plakobranchus ocellatus</name>
    <dbReference type="NCBI Taxonomy" id="259542"/>
    <lineage>
        <taxon>Eukaryota</taxon>
        <taxon>Metazoa</taxon>
        <taxon>Spiralia</taxon>
        <taxon>Lophotrochozoa</taxon>
        <taxon>Mollusca</taxon>
        <taxon>Gastropoda</taxon>
        <taxon>Heterobranchia</taxon>
        <taxon>Euthyneura</taxon>
        <taxon>Panpulmonata</taxon>
        <taxon>Sacoglossa</taxon>
        <taxon>Placobranchoidea</taxon>
        <taxon>Plakobranchidae</taxon>
        <taxon>Plakobranchus</taxon>
    </lineage>
</organism>
<feature type="coiled-coil region" evidence="8">
    <location>
        <begin position="279"/>
        <end position="416"/>
    </location>
</feature>
<keyword evidence="6" id="KW-0653">Protein transport</keyword>
<dbReference type="GO" id="GO:0006611">
    <property type="term" value="P:protein export from nucleus"/>
    <property type="evidence" value="ECO:0007669"/>
    <property type="project" value="TreeGrafter"/>
</dbReference>
<evidence type="ECO:0000256" key="3">
    <source>
        <dbReference type="ARBA" id="ARBA00009466"/>
    </source>
</evidence>
<proteinExistence type="inferred from homology"/>
<protein>
    <submittedName>
        <fullName evidence="10">Exportin-7</fullName>
    </submittedName>
</protein>
<evidence type="ECO:0000256" key="8">
    <source>
        <dbReference type="SAM" id="Coils"/>
    </source>
</evidence>
<evidence type="ECO:0000256" key="5">
    <source>
        <dbReference type="ARBA" id="ARBA00022490"/>
    </source>
</evidence>
<dbReference type="InterPro" id="IPR044189">
    <property type="entry name" value="XPO4/7-like"/>
</dbReference>
<comment type="subcellular location">
    <subcellularLocation>
        <location evidence="2">Cytoplasm</location>
    </subcellularLocation>
    <subcellularLocation>
        <location evidence="1">Nucleus</location>
    </subcellularLocation>
</comment>
<sequence>MAENDQSETHRQTSNPTPRADKSSMQSSLKALIEDEVYVCLQRHFLMQGKGRRPDLPELSLTHDLLLKLYFLMLDGGQNYKELKSWLVKLVPNTEYVTESRISHQVNMVLKRCSSCSKEEAEQFLSEEYDFHSVQPPLSAFGLNRLHLLDIQAYKNDRLSRPTLTNEVVVSLEHFRSRETLPPIFVRKWIGTLCSSPHPALTDKQLRSKVDKVVQQYNKLLRSKSKNPQMFQDFLKCAFFNPPENLISDSFNVKSDIVKDENKSPCAECIKLRETLVEKDKIIKDLRNENEKFSRLNKDLTEVRQAKEELVMSLNLDRQKKEALEKDLKVLKLILKQSQTDRKLALDDLEEMKKTKLYKKNQSVKKNLLEASEKNNQLVKQVESDQEKKQMLSKKINELKRKIKSEQSVKSKYKKKFVEQRSINSDLNIMLETDDIRLHNIGSSHRYSDNVRQTYYALQGEANVAATNCSRVVEIVAKHLFNTEFQESLPSASTSLNFSNEAHIIAKQQVASEILSNDHFTFACDATSRQKVHYLEQHIVLSDGKTLSLGFSEIASDDSETLLEKCISIFKDICKVYCLDETSVEEGYLYKEIIRKLQCLLSDRAAVMKAFDSKMLNYKADLLGGEDCTVHFLYCNAHFLLALSTAAEDGIKCIEEEYQEEGEKLGRDGKSNFARFSSAGECAAIRLIRMASEVLGPRGDERSGCREEWLAFCSSHSKKSLFSSYRSNRFNNLFQNASALLFHKEDIEFFLNEYASNSNLKLQSIVADLSDKRVLNSVAVICFFHIHLTEPYWQLMNSSKTYADFPPYVKKIKCTLSSWSSSNFDLACGESALSDFPVVDLKSNFANFLKCDFFDSLLFCPVLRKIAENMEAALDRQLADFLEGGVFGAELDKSLTDILKTCPLTNLTGERLFGDFDFDLSKRRNTSLHVRSTTNMWKHNKTAKWLRGQSNSFSKKLLKKAIKYAPEWRKRHQEDRAAVKEKIKAKIRQNKCERDEKEIKKKERRLKAIDAIIGEGAHVIENKKELDQVYHGPNALERLKDQIGFRSLVREASRSLTKHRKIASSFRDTQLFEIFQLACSLLRSAAGNIKSLDFNDSNQHSLLSHSLRLAHNCLTFDFIGTSTDESSDDLCTVQIPTSWRSAFLDVSTMELFFDLYSVLPTSLSPLALSCLVQIASVRRSLFNNTERAKFINHLVIGVRGILENPQGLSDPNNYHEFCRLLARLKSNYQLGELVKVDNYAEAIKLIAEFTITSLRMWQFAPNSVHYLLSLWQRMVASVPYVKATEPHMLETYTPEVTKAYITSRLESVHVVVR</sequence>
<dbReference type="SUPFAM" id="SSF48371">
    <property type="entry name" value="ARM repeat"/>
    <property type="match status" value="1"/>
</dbReference>
<comment type="similarity">
    <text evidence="3">Belongs to the exportin family.</text>
</comment>
<dbReference type="GO" id="GO:0005049">
    <property type="term" value="F:nuclear export signal receptor activity"/>
    <property type="evidence" value="ECO:0007669"/>
    <property type="project" value="InterPro"/>
</dbReference>
<accession>A0AAV4C0R9</accession>
<dbReference type="Proteomes" id="UP000735302">
    <property type="component" value="Unassembled WGS sequence"/>
</dbReference>
<keyword evidence="5" id="KW-0963">Cytoplasm</keyword>
<gene>
    <name evidence="10" type="ORF">PoB_005117800</name>
</gene>
<dbReference type="PANTHER" id="PTHR12596:SF2">
    <property type="entry name" value="EXPORTIN-7 ISOFORM X1"/>
    <property type="match status" value="1"/>
</dbReference>
<evidence type="ECO:0000313" key="11">
    <source>
        <dbReference type="Proteomes" id="UP000735302"/>
    </source>
</evidence>
<dbReference type="PANTHER" id="PTHR12596">
    <property type="entry name" value="EXPORTIN 4,7-RELATED"/>
    <property type="match status" value="1"/>
</dbReference>
<keyword evidence="8" id="KW-0175">Coiled coil</keyword>
<dbReference type="GO" id="GO:0005737">
    <property type="term" value="C:cytoplasm"/>
    <property type="evidence" value="ECO:0007669"/>
    <property type="project" value="UniProtKB-SubCell"/>
</dbReference>
<dbReference type="EMBL" id="BLXT01005617">
    <property type="protein sequence ID" value="GFO24673.1"/>
    <property type="molecule type" value="Genomic_DNA"/>
</dbReference>
<evidence type="ECO:0000313" key="10">
    <source>
        <dbReference type="EMBL" id="GFO24673.1"/>
    </source>
</evidence>
<evidence type="ECO:0000256" key="2">
    <source>
        <dbReference type="ARBA" id="ARBA00004496"/>
    </source>
</evidence>
<evidence type="ECO:0000256" key="4">
    <source>
        <dbReference type="ARBA" id="ARBA00022448"/>
    </source>
</evidence>
<feature type="region of interest" description="Disordered" evidence="9">
    <location>
        <begin position="1"/>
        <end position="26"/>
    </location>
</feature>
<evidence type="ECO:0000256" key="9">
    <source>
        <dbReference type="SAM" id="MobiDB-lite"/>
    </source>
</evidence>
<keyword evidence="7" id="KW-0539">Nucleus</keyword>
<name>A0AAV4C0R9_9GAST</name>
<reference evidence="10 11" key="1">
    <citation type="journal article" date="2021" name="Elife">
        <title>Chloroplast acquisition without the gene transfer in kleptoplastic sea slugs, Plakobranchus ocellatus.</title>
        <authorList>
            <person name="Maeda T."/>
            <person name="Takahashi S."/>
            <person name="Yoshida T."/>
            <person name="Shimamura S."/>
            <person name="Takaki Y."/>
            <person name="Nagai Y."/>
            <person name="Toyoda A."/>
            <person name="Suzuki Y."/>
            <person name="Arimoto A."/>
            <person name="Ishii H."/>
            <person name="Satoh N."/>
            <person name="Nishiyama T."/>
            <person name="Hasebe M."/>
            <person name="Maruyama T."/>
            <person name="Minagawa J."/>
            <person name="Obokata J."/>
            <person name="Shigenobu S."/>
        </authorList>
    </citation>
    <scope>NUCLEOTIDE SEQUENCE [LARGE SCALE GENOMIC DNA]</scope>
</reference>
<dbReference type="GO" id="GO:0005643">
    <property type="term" value="C:nuclear pore"/>
    <property type="evidence" value="ECO:0007669"/>
    <property type="project" value="TreeGrafter"/>
</dbReference>
<feature type="compositionally biased region" description="Polar residues" evidence="9">
    <location>
        <begin position="12"/>
        <end position="26"/>
    </location>
</feature>
<dbReference type="InterPro" id="IPR016024">
    <property type="entry name" value="ARM-type_fold"/>
</dbReference>
<keyword evidence="11" id="KW-1185">Reference proteome</keyword>
<feature type="coiled-coil region" evidence="8">
    <location>
        <begin position="969"/>
        <end position="1012"/>
    </location>
</feature>
<evidence type="ECO:0000256" key="6">
    <source>
        <dbReference type="ARBA" id="ARBA00022927"/>
    </source>
</evidence>
<evidence type="ECO:0000256" key="1">
    <source>
        <dbReference type="ARBA" id="ARBA00004123"/>
    </source>
</evidence>
<evidence type="ECO:0000256" key="7">
    <source>
        <dbReference type="ARBA" id="ARBA00023242"/>
    </source>
</evidence>
<keyword evidence="4" id="KW-0813">Transport</keyword>
<comment type="caution">
    <text evidence="10">The sequence shown here is derived from an EMBL/GenBank/DDBJ whole genome shotgun (WGS) entry which is preliminary data.</text>
</comment>